<keyword evidence="2" id="KW-1185">Reference proteome</keyword>
<evidence type="ECO:0000313" key="1">
    <source>
        <dbReference type="EMBL" id="WFL78578.1"/>
    </source>
</evidence>
<dbReference type="Proteomes" id="UP001215827">
    <property type="component" value="Chromosome"/>
</dbReference>
<name>A0ABY8FU89_9SPHN</name>
<accession>A0ABY8FU89</accession>
<dbReference type="EMBL" id="CP121106">
    <property type="protein sequence ID" value="WFL78578.1"/>
    <property type="molecule type" value="Genomic_DNA"/>
</dbReference>
<dbReference type="RefSeq" id="WP_278017268.1">
    <property type="nucleotide sequence ID" value="NZ_CP121106.1"/>
</dbReference>
<proteinExistence type="predicted"/>
<reference evidence="1 2" key="1">
    <citation type="submission" date="2023-03" db="EMBL/GenBank/DDBJ databases">
        <title>Altererythrobacter sp. CAU 1644 isolated from sand.</title>
        <authorList>
            <person name="Kim W."/>
        </authorList>
    </citation>
    <scope>NUCLEOTIDE SEQUENCE [LARGE SCALE GENOMIC DNA]</scope>
    <source>
        <strain evidence="1 2">CAU 1644</strain>
    </source>
</reference>
<dbReference type="Pfam" id="PF09912">
    <property type="entry name" value="DUF2141"/>
    <property type="match status" value="1"/>
</dbReference>
<dbReference type="InterPro" id="IPR018673">
    <property type="entry name" value="DUF2141"/>
</dbReference>
<gene>
    <name evidence="1" type="ORF">P7228_05805</name>
</gene>
<organism evidence="1 2">
    <name type="scientific">Altererythrobacter arenosus</name>
    <dbReference type="NCBI Taxonomy" id="3032592"/>
    <lineage>
        <taxon>Bacteria</taxon>
        <taxon>Pseudomonadati</taxon>
        <taxon>Pseudomonadota</taxon>
        <taxon>Alphaproteobacteria</taxon>
        <taxon>Sphingomonadales</taxon>
        <taxon>Erythrobacteraceae</taxon>
        <taxon>Altererythrobacter</taxon>
    </lineage>
</organism>
<sequence length="139" mass="15000">MGTGAILLMGATPPQHGQLAVTVTDLRSGKGQVLACLTAKPRAFPDCSKDPAARTARVDADSRVELMFDDVRPGRYAVSLLHDENANGKADRVLGMMPKEGFGFSRDAPVRMGPPTFDQAAFEYAGEAKAMTIRMRYLL</sequence>
<evidence type="ECO:0000313" key="2">
    <source>
        <dbReference type="Proteomes" id="UP001215827"/>
    </source>
</evidence>
<protein>
    <submittedName>
        <fullName evidence="1">DUF2141 domain-containing protein</fullName>
    </submittedName>
</protein>